<name>A0A2K8Z833_9BACT</name>
<dbReference type="OrthoDB" id="964304at2"/>
<organism evidence="1 2">
    <name type="scientific">Spirosoma pollinicola</name>
    <dbReference type="NCBI Taxonomy" id="2057025"/>
    <lineage>
        <taxon>Bacteria</taxon>
        <taxon>Pseudomonadati</taxon>
        <taxon>Bacteroidota</taxon>
        <taxon>Cytophagia</taxon>
        <taxon>Cytophagales</taxon>
        <taxon>Cytophagaceae</taxon>
        <taxon>Spirosoma</taxon>
    </lineage>
</organism>
<protein>
    <submittedName>
        <fullName evidence="1">Uncharacterized protein</fullName>
    </submittedName>
</protein>
<dbReference type="KEGG" id="spir:CWM47_31730"/>
<reference evidence="1 2" key="1">
    <citation type="submission" date="2017-11" db="EMBL/GenBank/DDBJ databases">
        <title>Taxonomic description and genome sequences of Spirosoma HA7 sp. nov., isolated from pollen microhabitat of Corylus avellana.</title>
        <authorList>
            <person name="Ambika Manirajan B."/>
            <person name="Suarez C."/>
            <person name="Ratering S."/>
            <person name="Geissler-Plaum R."/>
            <person name="Cardinale M."/>
            <person name="Sylvia S."/>
        </authorList>
    </citation>
    <scope>NUCLEOTIDE SEQUENCE [LARGE SCALE GENOMIC DNA]</scope>
    <source>
        <strain evidence="1 2">HA7</strain>
    </source>
</reference>
<sequence length="63" mass="7458">MTTGSEFIPALPRVRLQLTMYFAYQGQQRPDYAAYTTTFEAVKAGKRTATLRKKEWYKKKPWH</sequence>
<proteinExistence type="predicted"/>
<keyword evidence="2" id="KW-1185">Reference proteome</keyword>
<evidence type="ECO:0000313" key="2">
    <source>
        <dbReference type="Proteomes" id="UP000232883"/>
    </source>
</evidence>
<evidence type="ECO:0000313" key="1">
    <source>
        <dbReference type="EMBL" id="AUD06018.1"/>
    </source>
</evidence>
<dbReference type="Proteomes" id="UP000232883">
    <property type="component" value="Chromosome"/>
</dbReference>
<gene>
    <name evidence="1" type="ORF">CWM47_31730</name>
</gene>
<dbReference type="RefSeq" id="WP_100992569.1">
    <property type="nucleotide sequence ID" value="NZ_CP025096.1"/>
</dbReference>
<accession>A0A2K8Z833</accession>
<dbReference type="AlphaFoldDB" id="A0A2K8Z833"/>
<dbReference type="EMBL" id="CP025096">
    <property type="protein sequence ID" value="AUD06018.1"/>
    <property type="molecule type" value="Genomic_DNA"/>
</dbReference>